<dbReference type="Proteomes" id="UP000245884">
    <property type="component" value="Unassembled WGS sequence"/>
</dbReference>
<proteinExistence type="predicted"/>
<protein>
    <submittedName>
        <fullName evidence="2">Uncharacterized protein</fullName>
    </submittedName>
</protein>
<reference evidence="2 3" key="1">
    <citation type="journal article" date="2018" name="Mol. Biol. Evol.">
        <title>Broad Genomic Sampling Reveals a Smut Pathogenic Ancestry of the Fungal Clade Ustilaginomycotina.</title>
        <authorList>
            <person name="Kijpornyongpan T."/>
            <person name="Mondo S.J."/>
            <person name="Barry K."/>
            <person name="Sandor L."/>
            <person name="Lee J."/>
            <person name="Lipzen A."/>
            <person name="Pangilinan J."/>
            <person name="LaButti K."/>
            <person name="Hainaut M."/>
            <person name="Henrissat B."/>
            <person name="Grigoriev I.V."/>
            <person name="Spatafora J.W."/>
            <person name="Aime M.C."/>
        </authorList>
    </citation>
    <scope>NUCLEOTIDE SEQUENCE [LARGE SCALE GENOMIC DNA]</scope>
    <source>
        <strain evidence="2 3">MCA 5214</strain>
    </source>
</reference>
<name>A0A316UT33_9BASI</name>
<feature type="compositionally biased region" description="Low complexity" evidence="1">
    <location>
        <begin position="79"/>
        <end position="91"/>
    </location>
</feature>
<keyword evidence="3" id="KW-1185">Reference proteome</keyword>
<feature type="compositionally biased region" description="Low complexity" evidence="1">
    <location>
        <begin position="52"/>
        <end position="72"/>
    </location>
</feature>
<accession>A0A316UT33</accession>
<dbReference type="AlphaFoldDB" id="A0A316UT33"/>
<sequence length="132" mass="14810">MRPTSSSLIRIQPIPAPSSSSLSAVASRLPPPLRRKYAPPKSAAVEEDATGSASSSSQQQKQRQHQQQQYQSIGKMYADARQAAEAGRPAAKVVKGDWPKNLRVMGFVEKRERFWKVPKEQRDVLRKLLKEE</sequence>
<evidence type="ECO:0000256" key="1">
    <source>
        <dbReference type="SAM" id="MobiDB-lite"/>
    </source>
</evidence>
<feature type="compositionally biased region" description="Low complexity" evidence="1">
    <location>
        <begin position="17"/>
        <end position="28"/>
    </location>
</feature>
<dbReference type="OrthoDB" id="3355200at2759"/>
<dbReference type="RefSeq" id="XP_025360907.1">
    <property type="nucleotide sequence ID" value="XM_025506626.1"/>
</dbReference>
<evidence type="ECO:0000313" key="3">
    <source>
        <dbReference type="Proteomes" id="UP000245884"/>
    </source>
</evidence>
<evidence type="ECO:0000313" key="2">
    <source>
        <dbReference type="EMBL" id="PWN26295.1"/>
    </source>
</evidence>
<dbReference type="EMBL" id="KZ819672">
    <property type="protein sequence ID" value="PWN26295.1"/>
    <property type="molecule type" value="Genomic_DNA"/>
</dbReference>
<organism evidence="2 3">
    <name type="scientific">Jaminaea rosea</name>
    <dbReference type="NCBI Taxonomy" id="1569628"/>
    <lineage>
        <taxon>Eukaryota</taxon>
        <taxon>Fungi</taxon>
        <taxon>Dikarya</taxon>
        <taxon>Basidiomycota</taxon>
        <taxon>Ustilaginomycotina</taxon>
        <taxon>Exobasidiomycetes</taxon>
        <taxon>Microstromatales</taxon>
        <taxon>Microstromatales incertae sedis</taxon>
        <taxon>Jaminaea</taxon>
    </lineage>
</organism>
<dbReference type="GeneID" id="37028449"/>
<feature type="region of interest" description="Disordered" evidence="1">
    <location>
        <begin position="1"/>
        <end position="92"/>
    </location>
</feature>
<gene>
    <name evidence="2" type="ORF">BDZ90DRAFT_233428</name>
</gene>